<gene>
    <name evidence="3" type="ORF">RHGRI_034924</name>
</gene>
<keyword evidence="2" id="KW-0812">Transmembrane</keyword>
<reference evidence="3" key="1">
    <citation type="submission" date="2020-08" db="EMBL/GenBank/DDBJ databases">
        <title>Plant Genome Project.</title>
        <authorList>
            <person name="Zhang R.-G."/>
        </authorList>
    </citation>
    <scope>NUCLEOTIDE SEQUENCE</scope>
    <source>
        <strain evidence="3">WSP0</strain>
        <tissue evidence="3">Leaf</tissue>
    </source>
</reference>
<accession>A0AAV6I892</accession>
<name>A0AAV6I892_9ERIC</name>
<keyword evidence="4" id="KW-1185">Reference proteome</keyword>
<comment type="caution">
    <text evidence="3">The sequence shown here is derived from an EMBL/GenBank/DDBJ whole genome shotgun (WGS) entry which is preliminary data.</text>
</comment>
<dbReference type="EMBL" id="JACTNZ010000012">
    <property type="protein sequence ID" value="KAG5522934.1"/>
    <property type="molecule type" value="Genomic_DNA"/>
</dbReference>
<feature type="transmembrane region" description="Helical" evidence="2">
    <location>
        <begin position="77"/>
        <end position="96"/>
    </location>
</feature>
<evidence type="ECO:0000256" key="2">
    <source>
        <dbReference type="SAM" id="Phobius"/>
    </source>
</evidence>
<dbReference type="PANTHER" id="PTHR34741">
    <property type="entry name" value="IMAP FAMILY MEMBER 1, PUTATIVE-RELATED"/>
    <property type="match status" value="1"/>
</dbReference>
<sequence length="159" mass="17648">MQRQPPTPTPPNPPIQPPNKPPDLAIPIQQLLPLPNAQQQNNLDFSILVVAFCLTCATEIAAQSLQNHTVHPLYFQSLWLMVVLAFASIFVAKYIASKQPNAARVLNNLGVFFGVTAFFFAVTISFPLGLRIISWIIYVLSLLAILICNRPRPLFGFPL</sequence>
<dbReference type="AlphaFoldDB" id="A0AAV6I892"/>
<feature type="transmembrane region" description="Helical" evidence="2">
    <location>
        <begin position="45"/>
        <end position="65"/>
    </location>
</feature>
<protein>
    <submittedName>
        <fullName evidence="3">Uncharacterized protein</fullName>
    </submittedName>
</protein>
<evidence type="ECO:0000256" key="1">
    <source>
        <dbReference type="SAM" id="MobiDB-lite"/>
    </source>
</evidence>
<dbReference type="Proteomes" id="UP000823749">
    <property type="component" value="Chromosome 12"/>
</dbReference>
<organism evidence="3 4">
    <name type="scientific">Rhododendron griersonianum</name>
    <dbReference type="NCBI Taxonomy" id="479676"/>
    <lineage>
        <taxon>Eukaryota</taxon>
        <taxon>Viridiplantae</taxon>
        <taxon>Streptophyta</taxon>
        <taxon>Embryophyta</taxon>
        <taxon>Tracheophyta</taxon>
        <taxon>Spermatophyta</taxon>
        <taxon>Magnoliopsida</taxon>
        <taxon>eudicotyledons</taxon>
        <taxon>Gunneridae</taxon>
        <taxon>Pentapetalae</taxon>
        <taxon>asterids</taxon>
        <taxon>Ericales</taxon>
        <taxon>Ericaceae</taxon>
        <taxon>Ericoideae</taxon>
        <taxon>Rhodoreae</taxon>
        <taxon>Rhododendron</taxon>
    </lineage>
</organism>
<keyword evidence="2" id="KW-1133">Transmembrane helix</keyword>
<feature type="region of interest" description="Disordered" evidence="1">
    <location>
        <begin position="1"/>
        <end position="20"/>
    </location>
</feature>
<keyword evidence="2" id="KW-0472">Membrane</keyword>
<dbReference type="PANTHER" id="PTHR34741:SF2">
    <property type="entry name" value="VESICLE TRANSPORT PROTEIN"/>
    <property type="match status" value="1"/>
</dbReference>
<proteinExistence type="predicted"/>
<evidence type="ECO:0000313" key="4">
    <source>
        <dbReference type="Proteomes" id="UP000823749"/>
    </source>
</evidence>
<feature type="transmembrane region" description="Helical" evidence="2">
    <location>
        <begin position="132"/>
        <end position="149"/>
    </location>
</feature>
<feature type="transmembrane region" description="Helical" evidence="2">
    <location>
        <begin position="108"/>
        <end position="126"/>
    </location>
</feature>
<evidence type="ECO:0000313" key="3">
    <source>
        <dbReference type="EMBL" id="KAG5522934.1"/>
    </source>
</evidence>